<feature type="region of interest" description="Disordered" evidence="1">
    <location>
        <begin position="229"/>
        <end position="283"/>
    </location>
</feature>
<protein>
    <submittedName>
        <fullName evidence="2">Uncharacterized protein</fullName>
    </submittedName>
</protein>
<proteinExistence type="predicted"/>
<feature type="compositionally biased region" description="Polar residues" evidence="1">
    <location>
        <begin position="53"/>
        <end position="72"/>
    </location>
</feature>
<name>A0A8H7NCP9_BIOOC</name>
<evidence type="ECO:0000313" key="3">
    <source>
        <dbReference type="Proteomes" id="UP000616885"/>
    </source>
</evidence>
<organism evidence="2 3">
    <name type="scientific">Bionectria ochroleuca</name>
    <name type="common">Gliocladium roseum</name>
    <dbReference type="NCBI Taxonomy" id="29856"/>
    <lineage>
        <taxon>Eukaryota</taxon>
        <taxon>Fungi</taxon>
        <taxon>Dikarya</taxon>
        <taxon>Ascomycota</taxon>
        <taxon>Pezizomycotina</taxon>
        <taxon>Sordariomycetes</taxon>
        <taxon>Hypocreomycetidae</taxon>
        <taxon>Hypocreales</taxon>
        <taxon>Bionectriaceae</taxon>
        <taxon>Clonostachys</taxon>
    </lineage>
</organism>
<dbReference type="AlphaFoldDB" id="A0A8H7NCP9"/>
<dbReference type="EMBL" id="JADCTT010000004">
    <property type="protein sequence ID" value="KAF9753396.1"/>
    <property type="molecule type" value="Genomic_DNA"/>
</dbReference>
<feature type="compositionally biased region" description="Polar residues" evidence="1">
    <location>
        <begin position="1"/>
        <end position="18"/>
    </location>
</feature>
<sequence length="313" mass="34585">MARSSSPLPIRHSNSLPKTPTVARHPILLDPDELGMDTVPCSPGFALRRDDTTQPTQILGRNTPTLEVSSPPSIVEVPASSSPFQPEKRPMLGSRLAPAGTVFRPPPRPQPRVPQKRPAPEPIDLISDDEDDLLPPRGDIRPTMFKAPISSFAYNPVVDKEKKMREKLRQIFDVFGPKFPSAVVKQALEDNELDVPRAIDWLDNYGSQKSVKAKAAAAGPAGRRLVNKASLQPTKKAPVVKAPTPSPPKPAKRRLIQGLKRRGTPSPQKSQPELPDPRRAMTPSLSTLSMMIRRMRMRLSSRLLRTMRATIEC</sequence>
<accession>A0A8H7NCP9</accession>
<feature type="compositionally biased region" description="Low complexity" evidence="1">
    <location>
        <begin position="233"/>
        <end position="243"/>
    </location>
</feature>
<comment type="caution">
    <text evidence="2">The sequence shown here is derived from an EMBL/GenBank/DDBJ whole genome shotgun (WGS) entry which is preliminary data.</text>
</comment>
<evidence type="ECO:0000313" key="2">
    <source>
        <dbReference type="EMBL" id="KAF9753396.1"/>
    </source>
</evidence>
<feature type="region of interest" description="Disordered" evidence="1">
    <location>
        <begin position="1"/>
        <end position="142"/>
    </location>
</feature>
<gene>
    <name evidence="2" type="ORF">IM811_012154</name>
</gene>
<evidence type="ECO:0000256" key="1">
    <source>
        <dbReference type="SAM" id="MobiDB-lite"/>
    </source>
</evidence>
<reference evidence="2" key="1">
    <citation type="submission" date="2020-10" db="EMBL/GenBank/DDBJ databases">
        <title>High-Quality Genome Resource of Clonostachys rosea strain S41 by Oxford Nanopore Long-Read Sequencing.</title>
        <authorList>
            <person name="Wang H."/>
        </authorList>
    </citation>
    <scope>NUCLEOTIDE SEQUENCE</scope>
    <source>
        <strain evidence="2">S41</strain>
    </source>
</reference>
<feature type="compositionally biased region" description="Basic residues" evidence="1">
    <location>
        <begin position="250"/>
        <end position="263"/>
    </location>
</feature>
<dbReference type="Proteomes" id="UP000616885">
    <property type="component" value="Unassembled WGS sequence"/>
</dbReference>